<dbReference type="Proteomes" id="UP000198345">
    <property type="component" value="Unassembled WGS sequence"/>
</dbReference>
<dbReference type="Gene3D" id="3.90.1720.70">
    <property type="match status" value="1"/>
</dbReference>
<sequence>MDFEKIIPVELMQVVLVPESNGVQFKTVTTGRPSWKDVYEGYPKNATNTDDLPATTIFTDLLGSNYDKAIFGNACATRVSLGLLNGKMVVKTAFKITNKKHAFYNKGFQTSASGLQTWLSKKDVWGEADVIVKGPSDISTVASKINDKTIKNGVYIILGGFGGGISGHATLWIGANKNVIGGHNYVDYGGTVYFWELK</sequence>
<dbReference type="Pfam" id="PF14113">
    <property type="entry name" value="Tae4"/>
    <property type="match status" value="1"/>
</dbReference>
<dbReference type="InterPro" id="IPR025562">
    <property type="entry name" value="Tae4"/>
</dbReference>
<accession>A0A226GV23</accession>
<evidence type="ECO:0000313" key="1">
    <source>
        <dbReference type="EMBL" id="OXA85892.1"/>
    </source>
</evidence>
<comment type="caution">
    <text evidence="1">The sequence shown here is derived from an EMBL/GenBank/DDBJ whole genome shotgun (WGS) entry which is preliminary data.</text>
</comment>
<dbReference type="EMBL" id="MUGW01000046">
    <property type="protein sequence ID" value="OXA85892.1"/>
    <property type="molecule type" value="Genomic_DNA"/>
</dbReference>
<evidence type="ECO:0008006" key="3">
    <source>
        <dbReference type="Google" id="ProtNLM"/>
    </source>
</evidence>
<protein>
    <recommendedName>
        <fullName evidence="3">Type VI secretion system (T6SS), amidase effector protein 4</fullName>
    </recommendedName>
</protein>
<proteinExistence type="predicted"/>
<name>A0A226GV23_9FLAO</name>
<dbReference type="AlphaFoldDB" id="A0A226GV23"/>
<dbReference type="RefSeq" id="WP_089051386.1">
    <property type="nucleotide sequence ID" value="NZ_FXTV01000017.1"/>
</dbReference>
<gene>
    <name evidence="1" type="ORF">B0A66_18715</name>
</gene>
<dbReference type="OrthoDB" id="1262040at2"/>
<evidence type="ECO:0000313" key="2">
    <source>
        <dbReference type="Proteomes" id="UP000198345"/>
    </source>
</evidence>
<organism evidence="1 2">
    <name type="scientific">Flavobacterium hercynium</name>
    <dbReference type="NCBI Taxonomy" id="387094"/>
    <lineage>
        <taxon>Bacteria</taxon>
        <taxon>Pseudomonadati</taxon>
        <taxon>Bacteroidota</taxon>
        <taxon>Flavobacteriia</taxon>
        <taxon>Flavobacteriales</taxon>
        <taxon>Flavobacteriaceae</taxon>
        <taxon>Flavobacterium</taxon>
    </lineage>
</organism>
<reference evidence="1 2" key="1">
    <citation type="submission" date="2016-11" db="EMBL/GenBank/DDBJ databases">
        <title>Whole genomes of Flavobacteriaceae.</title>
        <authorList>
            <person name="Stine C."/>
            <person name="Li C."/>
            <person name="Tadesse D."/>
        </authorList>
    </citation>
    <scope>NUCLEOTIDE SEQUENCE [LARGE SCALE GENOMIC DNA]</scope>
    <source>
        <strain evidence="1 2">DSM 18292</strain>
    </source>
</reference>
<keyword evidence="2" id="KW-1185">Reference proteome</keyword>